<protein>
    <recommendedName>
        <fullName evidence="4">TadE family protein</fullName>
    </recommendedName>
</protein>
<sequence length="139" mass="15211">MPFKASDKQVIKMIRRFLKDNRGASQLISTAALLPILLFIMASIVNISVVSNMQTLVNEAAFEGARIGIKSDTPEQTAQMAVLNFGDGITGWKMGDRLAVSTSLKNDMLTVEVRYTFYLLGGQQKTLVGRSSLRIGDTP</sequence>
<dbReference type="Proteomes" id="UP000002062">
    <property type="component" value="Chromosome"/>
</dbReference>
<evidence type="ECO:0000313" key="3">
    <source>
        <dbReference type="Proteomes" id="UP000002062"/>
    </source>
</evidence>
<evidence type="ECO:0000313" key="2">
    <source>
        <dbReference type="EMBL" id="ADV80764.1"/>
    </source>
</evidence>
<name>E8US65_THEBF</name>
<dbReference type="KEGG" id="tbo:Thebr_0072"/>
<reference evidence="2 3" key="1">
    <citation type="submission" date="2011-01" db="EMBL/GenBank/DDBJ databases">
        <title>Complete sequence of Thermoanaerobacter brockii finnii Ako-1.</title>
        <authorList>
            <consortium name="US DOE Joint Genome Institute"/>
            <person name="Lucas S."/>
            <person name="Copeland A."/>
            <person name="Lapidus A."/>
            <person name="Cheng J.-F."/>
            <person name="Goodwin L."/>
            <person name="Pitluck S."/>
            <person name="Chertkov O."/>
            <person name="Munk C."/>
            <person name="Detter J.C."/>
            <person name="Han C."/>
            <person name="Tapia R."/>
            <person name="Land M."/>
            <person name="Hauser L."/>
            <person name="Kyrpides N."/>
            <person name="Ivanova N."/>
            <person name="Mikhailova N."/>
            <person name="Pagani I."/>
            <person name="Hemme C.L."/>
            <person name="Woyke T."/>
        </authorList>
    </citation>
    <scope>NUCLEOTIDE SEQUENCE [LARGE SCALE GENOMIC DNA]</scope>
    <source>
        <strain evidence="2">Ako-1</strain>
        <strain evidence="3">ATCC 43586 / DSM 3389 / AKO-1</strain>
    </source>
</reference>
<dbReference type="HOGENOM" id="CLU_159395_0_0_9"/>
<dbReference type="EMBL" id="CP002466">
    <property type="protein sequence ID" value="ADV80764.1"/>
    <property type="molecule type" value="Genomic_DNA"/>
</dbReference>
<gene>
    <name evidence="1" type="ordered locus">Thebr_0072</name>
    <name evidence="2" type="ordered locus">Thebr_2261</name>
</gene>
<evidence type="ECO:0000313" key="1">
    <source>
        <dbReference type="EMBL" id="ADV78704.1"/>
    </source>
</evidence>
<dbReference type="EMBL" id="CP002466">
    <property type="protein sequence ID" value="ADV78704.1"/>
    <property type="molecule type" value="Genomic_DNA"/>
</dbReference>
<accession>E8US65</accession>
<keyword evidence="3" id="KW-1185">Reference proteome</keyword>
<dbReference type="KEGG" id="tbo:Thebr_2261"/>
<evidence type="ECO:0008006" key="4">
    <source>
        <dbReference type="Google" id="ProtNLM"/>
    </source>
</evidence>
<organism evidence="2 3">
    <name type="scientific">Thermoanaerobacter brockii subsp. finnii (strain ATCC 43586 / DSM 3389 / AKO-1)</name>
    <name type="common">Thermoanaerobacter finnii</name>
    <dbReference type="NCBI Taxonomy" id="509193"/>
    <lineage>
        <taxon>Bacteria</taxon>
        <taxon>Bacillati</taxon>
        <taxon>Bacillota</taxon>
        <taxon>Clostridia</taxon>
        <taxon>Thermoanaerobacterales</taxon>
        <taxon>Thermoanaerobacteraceae</taxon>
        <taxon>Thermoanaerobacter</taxon>
    </lineage>
</organism>
<proteinExistence type="predicted"/>
<dbReference type="AlphaFoldDB" id="E8US65"/>